<feature type="region of interest" description="Disordered" evidence="1">
    <location>
        <begin position="1"/>
        <end position="24"/>
    </location>
</feature>
<sequence>SPGESWSEAANQGEDSRLPGSMCRDNKTHWSHDNGEAYQASSYTTPCNGLRTLKEMTGFLVAGVNIASAVEIMPQAS</sequence>
<dbReference type="EMBL" id="BARW01033330">
    <property type="protein sequence ID" value="GAJ08582.1"/>
    <property type="molecule type" value="Genomic_DNA"/>
</dbReference>
<organism evidence="2">
    <name type="scientific">marine sediment metagenome</name>
    <dbReference type="NCBI Taxonomy" id="412755"/>
    <lineage>
        <taxon>unclassified sequences</taxon>
        <taxon>metagenomes</taxon>
        <taxon>ecological metagenomes</taxon>
    </lineage>
</organism>
<protein>
    <submittedName>
        <fullName evidence="2">Uncharacterized protein</fullName>
    </submittedName>
</protein>
<proteinExistence type="predicted"/>
<feature type="non-terminal residue" evidence="2">
    <location>
        <position position="1"/>
    </location>
</feature>
<reference evidence="2" key="1">
    <citation type="journal article" date="2014" name="Front. Microbiol.">
        <title>High frequency of phylogenetically diverse reductive dehalogenase-homologous genes in deep subseafloor sedimentary metagenomes.</title>
        <authorList>
            <person name="Kawai M."/>
            <person name="Futagami T."/>
            <person name="Toyoda A."/>
            <person name="Takaki Y."/>
            <person name="Nishi S."/>
            <person name="Hori S."/>
            <person name="Arai W."/>
            <person name="Tsubouchi T."/>
            <person name="Morono Y."/>
            <person name="Uchiyama I."/>
            <person name="Ito T."/>
            <person name="Fujiyama A."/>
            <person name="Inagaki F."/>
            <person name="Takami H."/>
        </authorList>
    </citation>
    <scope>NUCLEOTIDE SEQUENCE</scope>
    <source>
        <strain evidence="2">Expedition CK06-06</strain>
    </source>
</reference>
<comment type="caution">
    <text evidence="2">The sequence shown here is derived from an EMBL/GenBank/DDBJ whole genome shotgun (WGS) entry which is preliminary data.</text>
</comment>
<name>X1UYC8_9ZZZZ</name>
<gene>
    <name evidence="2" type="ORF">S12H4_52513</name>
</gene>
<dbReference type="AlphaFoldDB" id="X1UYC8"/>
<evidence type="ECO:0000256" key="1">
    <source>
        <dbReference type="SAM" id="MobiDB-lite"/>
    </source>
</evidence>
<accession>X1UYC8</accession>
<evidence type="ECO:0000313" key="2">
    <source>
        <dbReference type="EMBL" id="GAJ08582.1"/>
    </source>
</evidence>